<dbReference type="AlphaFoldDB" id="A0A9W7ALX7"/>
<feature type="region of interest" description="Disordered" evidence="1">
    <location>
        <begin position="1"/>
        <end position="81"/>
    </location>
</feature>
<sequence length="146" mass="15615">MMDTTMSSYSSPLSFHTPSGNASKSHSLRNPTTGGTMRTAKDLGTPGTAYSSWTDKGSVYGTPGEAESKPQSSGRKRDGGVTVTLGMLNYNHILNCTEPTELEAIVEVLESKYHRRFPALLEAATKRYTEIVAGGGRAAEPEVEEG</sequence>
<accession>A0A9W7ALX7</accession>
<protein>
    <submittedName>
        <fullName evidence="2">Uncharacterized protein</fullName>
    </submittedName>
</protein>
<feature type="compositionally biased region" description="Polar residues" evidence="1">
    <location>
        <begin position="1"/>
        <end position="36"/>
    </location>
</feature>
<comment type="caution">
    <text evidence="2">The sequence shown here is derived from an EMBL/GenBank/DDBJ whole genome shotgun (WGS) entry which is preliminary data.</text>
</comment>
<feature type="non-terminal residue" evidence="2">
    <location>
        <position position="1"/>
    </location>
</feature>
<evidence type="ECO:0000313" key="3">
    <source>
        <dbReference type="Proteomes" id="UP001165082"/>
    </source>
</evidence>
<keyword evidence="3" id="KW-1185">Reference proteome</keyword>
<gene>
    <name evidence="2" type="ORF">TrRE_jg9569</name>
</gene>
<evidence type="ECO:0000256" key="1">
    <source>
        <dbReference type="SAM" id="MobiDB-lite"/>
    </source>
</evidence>
<name>A0A9W7ALX7_9STRA</name>
<proteinExistence type="predicted"/>
<reference evidence="2" key="1">
    <citation type="submission" date="2022-07" db="EMBL/GenBank/DDBJ databases">
        <title>Genome analysis of Parmales, a sister group of diatoms, reveals the evolutionary specialization of diatoms from phago-mixotrophs to photoautotrophs.</title>
        <authorList>
            <person name="Ban H."/>
            <person name="Sato S."/>
            <person name="Yoshikawa S."/>
            <person name="Kazumasa Y."/>
            <person name="Nakamura Y."/>
            <person name="Ichinomiya M."/>
            <person name="Saitoh K."/>
            <person name="Sato N."/>
            <person name="Blanc-Mathieu R."/>
            <person name="Endo H."/>
            <person name="Kuwata A."/>
            <person name="Ogata H."/>
        </authorList>
    </citation>
    <scope>NUCLEOTIDE SEQUENCE</scope>
</reference>
<dbReference type="EMBL" id="BRXZ01002888">
    <property type="protein sequence ID" value="GMH72300.1"/>
    <property type="molecule type" value="Genomic_DNA"/>
</dbReference>
<evidence type="ECO:0000313" key="2">
    <source>
        <dbReference type="EMBL" id="GMH72300.1"/>
    </source>
</evidence>
<organism evidence="2 3">
    <name type="scientific">Triparma retinervis</name>
    <dbReference type="NCBI Taxonomy" id="2557542"/>
    <lineage>
        <taxon>Eukaryota</taxon>
        <taxon>Sar</taxon>
        <taxon>Stramenopiles</taxon>
        <taxon>Ochrophyta</taxon>
        <taxon>Bolidophyceae</taxon>
        <taxon>Parmales</taxon>
        <taxon>Triparmaceae</taxon>
        <taxon>Triparma</taxon>
    </lineage>
</organism>
<dbReference type="Proteomes" id="UP001165082">
    <property type="component" value="Unassembled WGS sequence"/>
</dbReference>